<dbReference type="InterPro" id="IPR016181">
    <property type="entry name" value="Acyl_CoA_acyltransferase"/>
</dbReference>
<proteinExistence type="predicted"/>
<gene>
    <name evidence="2" type="ORF">MCOR_26802</name>
</gene>
<dbReference type="EMBL" id="CACVKT020004831">
    <property type="protein sequence ID" value="CAC5391821.1"/>
    <property type="molecule type" value="Genomic_DNA"/>
</dbReference>
<dbReference type="InterPro" id="IPR000182">
    <property type="entry name" value="GNAT_dom"/>
</dbReference>
<evidence type="ECO:0000313" key="2">
    <source>
        <dbReference type="EMBL" id="CAC5391821.1"/>
    </source>
</evidence>
<evidence type="ECO:0000259" key="1">
    <source>
        <dbReference type="PROSITE" id="PS51186"/>
    </source>
</evidence>
<dbReference type="GO" id="GO:0016747">
    <property type="term" value="F:acyltransferase activity, transferring groups other than amino-acyl groups"/>
    <property type="evidence" value="ECO:0007669"/>
    <property type="project" value="InterPro"/>
</dbReference>
<organism evidence="2 3">
    <name type="scientific">Mytilus coruscus</name>
    <name type="common">Sea mussel</name>
    <dbReference type="NCBI Taxonomy" id="42192"/>
    <lineage>
        <taxon>Eukaryota</taxon>
        <taxon>Metazoa</taxon>
        <taxon>Spiralia</taxon>
        <taxon>Lophotrochozoa</taxon>
        <taxon>Mollusca</taxon>
        <taxon>Bivalvia</taxon>
        <taxon>Autobranchia</taxon>
        <taxon>Pteriomorphia</taxon>
        <taxon>Mytilida</taxon>
        <taxon>Mytiloidea</taxon>
        <taxon>Mytilidae</taxon>
        <taxon>Mytilinae</taxon>
        <taxon>Mytilus</taxon>
    </lineage>
</organism>
<protein>
    <recommendedName>
        <fullName evidence="1">N-acetyltransferase domain-containing protein</fullName>
    </recommendedName>
</protein>
<dbReference type="Gene3D" id="3.40.630.30">
    <property type="match status" value="1"/>
</dbReference>
<evidence type="ECO:0000313" key="3">
    <source>
        <dbReference type="Proteomes" id="UP000507470"/>
    </source>
</evidence>
<accession>A0A6J8C8I5</accession>
<sequence length="203" mass="22632">MPCLDLAYCEMELIKNVFDGKIPQIPMVAQLRNGRSIIVNYMTESQISETYCMIQEAAQCGEGYGIDEFESEEEFRMEIKDSDCFAITCKESGLLLAGFIIAVSKFYRGHGAMADPFVIVKRTERKQYLGEFALSTAVKFATCLGYFGMYIDTFSSNKGMLRIIEKVGGFQKVGILPVGGKLQNGQIVSSIIFIKYLKPIEGS</sequence>
<dbReference type="PROSITE" id="PS51186">
    <property type="entry name" value="GNAT"/>
    <property type="match status" value="1"/>
</dbReference>
<dbReference type="SUPFAM" id="SSF55729">
    <property type="entry name" value="Acyl-CoA N-acyltransferases (Nat)"/>
    <property type="match status" value="1"/>
</dbReference>
<dbReference type="OrthoDB" id="6133707at2759"/>
<dbReference type="AlphaFoldDB" id="A0A6J8C8I5"/>
<feature type="domain" description="N-acetyltransferase" evidence="1">
    <location>
        <begin position="37"/>
        <end position="198"/>
    </location>
</feature>
<reference evidence="2 3" key="1">
    <citation type="submission" date="2020-06" db="EMBL/GenBank/DDBJ databases">
        <authorList>
            <person name="Li R."/>
            <person name="Bekaert M."/>
        </authorList>
    </citation>
    <scope>NUCLEOTIDE SEQUENCE [LARGE SCALE GENOMIC DNA]</scope>
    <source>
        <strain evidence="3">wild</strain>
    </source>
</reference>
<dbReference type="Proteomes" id="UP000507470">
    <property type="component" value="Unassembled WGS sequence"/>
</dbReference>
<name>A0A6J8C8I5_MYTCO</name>
<keyword evidence="3" id="KW-1185">Reference proteome</keyword>